<dbReference type="Proteomes" id="UP001595630">
    <property type="component" value="Unassembled WGS sequence"/>
</dbReference>
<organism evidence="2 3">
    <name type="scientific">Stutzerimonas tarimensis</name>
    <dbReference type="NCBI Taxonomy" id="1507735"/>
    <lineage>
        <taxon>Bacteria</taxon>
        <taxon>Pseudomonadati</taxon>
        <taxon>Pseudomonadota</taxon>
        <taxon>Gammaproteobacteria</taxon>
        <taxon>Pseudomonadales</taxon>
        <taxon>Pseudomonadaceae</taxon>
        <taxon>Stutzerimonas</taxon>
    </lineage>
</organism>
<evidence type="ECO:0000313" key="3">
    <source>
        <dbReference type="Proteomes" id="UP001595630"/>
    </source>
</evidence>
<comment type="caution">
    <text evidence="2">The sequence shown here is derived from an EMBL/GenBank/DDBJ whole genome shotgun (WGS) entry which is preliminary data.</text>
</comment>
<sequence>MRHTLVAAFKTTLDANRTRGDLMARGIPREQVHSVGADSAEIHGYGSPYSASGDTLVRDHHESRTGEFFQSLFGKDTDDTNRHHAQAYPEAVRRGSTVIAVDVDNENDLAKVRDALEYNGAISIDDGGAGTAGLQHATSPYAGATGGDSHLDKHFDRPGASTVGATGTTAVVGRETAAEREAGATGRDSSPAPTDIDGGHGIGMSAKRAGTDYPSTTATSSPTGAGVVGQGISTTADDIGYTSSSDVGDEDPRLTGATAPSGNTGASPAVDSDLESPQRGMCNDRVCVIRRSDDLR</sequence>
<keyword evidence="3" id="KW-1185">Reference proteome</keyword>
<dbReference type="EMBL" id="JBHRXZ010000024">
    <property type="protein sequence ID" value="MFC3609273.1"/>
    <property type="molecule type" value="Genomic_DNA"/>
</dbReference>
<dbReference type="RefSeq" id="WP_386366673.1">
    <property type="nucleotide sequence ID" value="NZ_JBHRXZ010000024.1"/>
</dbReference>
<feature type="compositionally biased region" description="Low complexity" evidence="1">
    <location>
        <begin position="159"/>
        <end position="175"/>
    </location>
</feature>
<accession>A0ABV7T9U6</accession>
<feature type="compositionally biased region" description="Polar residues" evidence="1">
    <location>
        <begin position="231"/>
        <end position="246"/>
    </location>
</feature>
<reference evidence="3" key="1">
    <citation type="journal article" date="2019" name="Int. J. Syst. Evol. Microbiol.">
        <title>The Global Catalogue of Microorganisms (GCM) 10K type strain sequencing project: providing services to taxonomists for standard genome sequencing and annotation.</title>
        <authorList>
            <consortium name="The Broad Institute Genomics Platform"/>
            <consortium name="The Broad Institute Genome Sequencing Center for Infectious Disease"/>
            <person name="Wu L."/>
            <person name="Ma J."/>
        </authorList>
    </citation>
    <scope>NUCLEOTIDE SEQUENCE [LARGE SCALE GENOMIC DNA]</scope>
    <source>
        <strain evidence="3">KCTC 42447</strain>
    </source>
</reference>
<evidence type="ECO:0000313" key="2">
    <source>
        <dbReference type="EMBL" id="MFC3609273.1"/>
    </source>
</evidence>
<proteinExistence type="predicted"/>
<gene>
    <name evidence="2" type="ORF">ACFOMF_15965</name>
</gene>
<protein>
    <submittedName>
        <fullName evidence="2">Uncharacterized protein</fullName>
    </submittedName>
</protein>
<name>A0ABV7T9U6_9GAMM</name>
<evidence type="ECO:0000256" key="1">
    <source>
        <dbReference type="SAM" id="MobiDB-lite"/>
    </source>
</evidence>
<feature type="compositionally biased region" description="Low complexity" evidence="1">
    <location>
        <begin position="214"/>
        <end position="225"/>
    </location>
</feature>
<feature type="region of interest" description="Disordered" evidence="1">
    <location>
        <begin position="140"/>
        <end position="282"/>
    </location>
</feature>